<proteinExistence type="predicted"/>
<comment type="caution">
    <text evidence="1">The sequence shown here is derived from an EMBL/GenBank/DDBJ whole genome shotgun (WGS) entry which is preliminary data.</text>
</comment>
<accession>A0ABQ5NZ48</accession>
<dbReference type="Gene3D" id="3.30.530.20">
    <property type="match status" value="1"/>
</dbReference>
<reference evidence="1 2" key="1">
    <citation type="submission" date="2022-10" db="EMBL/GenBank/DDBJ databases">
        <title>Draft genome sequence of Streptomyces sp. YSPA8.</title>
        <authorList>
            <person name="Moriuchi R."/>
            <person name="Dohra H."/>
            <person name="Yamamura H."/>
            <person name="Kodani S."/>
        </authorList>
    </citation>
    <scope>NUCLEOTIDE SEQUENCE [LARGE SCALE GENOMIC DNA]</scope>
    <source>
        <strain evidence="1 2">YSPA8</strain>
    </source>
</reference>
<dbReference type="RefSeq" id="WP_323447685.1">
    <property type="nucleotide sequence ID" value="NZ_BSBI01000005.1"/>
</dbReference>
<dbReference type="PANTHER" id="PTHR36166">
    <property type="entry name" value="CHROMOSOME 9, WHOLE GENOME SHOTGUN SEQUENCE"/>
    <property type="match status" value="1"/>
</dbReference>
<organism evidence="1 2">
    <name type="scientific">Streptomyces yaizuensis</name>
    <dbReference type="NCBI Taxonomy" id="2989713"/>
    <lineage>
        <taxon>Bacteria</taxon>
        <taxon>Bacillati</taxon>
        <taxon>Actinomycetota</taxon>
        <taxon>Actinomycetes</taxon>
        <taxon>Kitasatosporales</taxon>
        <taxon>Streptomycetaceae</taxon>
        <taxon>Streptomyces</taxon>
    </lineage>
</organism>
<dbReference type="SUPFAM" id="SSF55961">
    <property type="entry name" value="Bet v1-like"/>
    <property type="match status" value="1"/>
</dbReference>
<gene>
    <name evidence="1" type="ORF">SYYSPA8_15100</name>
</gene>
<dbReference type="InterPro" id="IPR023393">
    <property type="entry name" value="START-like_dom_sf"/>
</dbReference>
<evidence type="ECO:0000313" key="2">
    <source>
        <dbReference type="Proteomes" id="UP001291653"/>
    </source>
</evidence>
<dbReference type="CDD" id="cd07822">
    <property type="entry name" value="SRPBCC_4"/>
    <property type="match status" value="1"/>
</dbReference>
<dbReference type="EMBL" id="BSBI01000005">
    <property type="protein sequence ID" value="GLF95639.1"/>
    <property type="molecule type" value="Genomic_DNA"/>
</dbReference>
<dbReference type="InterPro" id="IPR019587">
    <property type="entry name" value="Polyketide_cyclase/dehydratase"/>
</dbReference>
<protein>
    <submittedName>
        <fullName evidence="1">SRPBCC domain-containing protein</fullName>
    </submittedName>
</protein>
<sequence>MRRISSTVHIDASPHEVWAHLTAFDRFHEWNPLLIRAGGSAEAGALLRLRLRAPGSGRETSFRARVLRSEPGRLLRWRGRFVLPGLFDGVHSFELHPVEEGDGGGTRVLQYETLTGLLVPFTGTMHEALPAGFAALTDALKARVESARTPG</sequence>
<dbReference type="Pfam" id="PF10604">
    <property type="entry name" value="Polyketide_cyc2"/>
    <property type="match status" value="1"/>
</dbReference>
<keyword evidence="2" id="KW-1185">Reference proteome</keyword>
<dbReference type="PANTHER" id="PTHR36166:SF1">
    <property type="entry name" value="SRPBCC DOMAIN-CONTAINING PROTEIN"/>
    <property type="match status" value="1"/>
</dbReference>
<dbReference type="Proteomes" id="UP001291653">
    <property type="component" value="Unassembled WGS sequence"/>
</dbReference>
<evidence type="ECO:0000313" key="1">
    <source>
        <dbReference type="EMBL" id="GLF95639.1"/>
    </source>
</evidence>
<name>A0ABQ5NZ48_9ACTN</name>